<evidence type="ECO:0000313" key="3">
    <source>
        <dbReference type="Proteomes" id="UP001596442"/>
    </source>
</evidence>
<sequence>MSTESNLEIDDSEVGSCPHLGVLDKTRFNRLFSRVAALRASGAEDSGEYPDIFEFTHHPITVFEQSFGENSADPRPVQEDDIIDEFDPDALNNFTVVIEGPVGTGKSELCAYLTHALRTDHDRPVLRVDKDSDLLTMLTETVPEFYEREIGEPLEVSGNLEELARELESNPEIAAGVVVSNGLKLLEADYDLIELDKEQKNAVEDFILEKLNELVERRHQDDGDVEDEREGFRFVTKQDYTSGHEEHLEVFAEAEPDPEKEPYELLNDKFWSALLDNYDSPPLNSLLKQVGQAFDTRPVCVFEDFSIAAVQAEKLRNYMERDNDKDNWDFIIAGTTDYTRELKRQTSQDRFKFYQTNRPGSKQVEFLTEDSVADFVRPYLAYPKSRDDSIRYRNSKGDKKELIDPPEGSVCGECRVCSNDFRDFFPFNETFIERLYNPGLNEDDRRPRSIVTIVSDILEEFTYGPTSVPSDAQALRNEVNSPDTLVADDVLERSETLARFAQWYGQEVERDGREYYRAPRAFAEAFDMEGIPKLSEETEGVASDGVWYDEMSVYVPAAGDVSRPVTKPVEDDSDESDDSDDSDGPNEPEREPVSVVEEIYGEHRRQIEDWRKEPESGDYAEVRKYMESGIKSLLEFLTDGYTLWTGTGLNYYVGKRRPFVYRKSSAAPEPYQIVLDLDEFRASTLRNLFRFGIQQVEESSPRSAKEFLRQEGHATHFAGLAEEWRSKLVAEFVSSDEVLYRKAAQKRNFEFDDFVVATYAWLVVLDDPWREITAETLNERYRSSENFEIDQTLNQALSIYPDDTRRRFTDAMETAEYVENILGSRLGVTQNALDVPAVRRHLNRHSPYDVLANLARRPYIENIDNRVRFSTADESKLYEIALRMYKLHNTMEDDVVNRRVDVDEARVLSQLQNVSMSEVEDIHGTLVQSYGDEIPSALRETLDGFVDAVSQEDLEDVVAGARLIGAFDHSDQDRVHRRFAEFKLDNHSVTDYLDELMTDSSESGQERFAPTFQEVSQYYE</sequence>
<name>A0ABD5S6A2_9EURY</name>
<evidence type="ECO:0000256" key="1">
    <source>
        <dbReference type="SAM" id="MobiDB-lite"/>
    </source>
</evidence>
<dbReference type="InterPro" id="IPR027417">
    <property type="entry name" value="P-loop_NTPase"/>
</dbReference>
<protein>
    <submittedName>
        <fullName evidence="2">Uncharacterized protein</fullName>
    </submittedName>
</protein>
<organism evidence="2 3">
    <name type="scientific">Halorubrum tibetense</name>
    <dbReference type="NCBI Taxonomy" id="175631"/>
    <lineage>
        <taxon>Archaea</taxon>
        <taxon>Methanobacteriati</taxon>
        <taxon>Methanobacteriota</taxon>
        <taxon>Stenosarchaea group</taxon>
        <taxon>Halobacteria</taxon>
        <taxon>Halobacteriales</taxon>
        <taxon>Haloferacaceae</taxon>
        <taxon>Halorubrum</taxon>
    </lineage>
</organism>
<dbReference type="Proteomes" id="UP001596442">
    <property type="component" value="Unassembled WGS sequence"/>
</dbReference>
<gene>
    <name evidence="2" type="ORF">ACFQEU_00485</name>
</gene>
<feature type="compositionally biased region" description="Acidic residues" evidence="1">
    <location>
        <begin position="571"/>
        <end position="586"/>
    </location>
</feature>
<accession>A0ABD5S6A2</accession>
<dbReference type="EMBL" id="JBHSWW010000002">
    <property type="protein sequence ID" value="MFC6751958.1"/>
    <property type="molecule type" value="Genomic_DNA"/>
</dbReference>
<comment type="caution">
    <text evidence="2">The sequence shown here is derived from an EMBL/GenBank/DDBJ whole genome shotgun (WGS) entry which is preliminary data.</text>
</comment>
<reference evidence="2 3" key="1">
    <citation type="journal article" date="2019" name="Int. J. Syst. Evol. Microbiol.">
        <title>The Global Catalogue of Microorganisms (GCM) 10K type strain sequencing project: providing services to taxonomists for standard genome sequencing and annotation.</title>
        <authorList>
            <consortium name="The Broad Institute Genomics Platform"/>
            <consortium name="The Broad Institute Genome Sequencing Center for Infectious Disease"/>
            <person name="Wu L."/>
            <person name="Ma J."/>
        </authorList>
    </citation>
    <scope>NUCLEOTIDE SEQUENCE [LARGE SCALE GENOMIC DNA]</scope>
    <source>
        <strain evidence="2 3">CGMCC 1.3239</strain>
    </source>
</reference>
<dbReference type="SUPFAM" id="SSF52540">
    <property type="entry name" value="P-loop containing nucleoside triphosphate hydrolases"/>
    <property type="match status" value="1"/>
</dbReference>
<feature type="region of interest" description="Disordered" evidence="1">
    <location>
        <begin position="559"/>
        <end position="597"/>
    </location>
</feature>
<dbReference type="AlphaFoldDB" id="A0ABD5S6A2"/>
<dbReference type="RefSeq" id="WP_379778166.1">
    <property type="nucleotide sequence ID" value="NZ_JBHSWW010000002.1"/>
</dbReference>
<keyword evidence="3" id="KW-1185">Reference proteome</keyword>
<proteinExistence type="predicted"/>
<evidence type="ECO:0000313" key="2">
    <source>
        <dbReference type="EMBL" id="MFC6751958.1"/>
    </source>
</evidence>